<gene>
    <name evidence="1" type="ORF">FB551_3125</name>
</gene>
<comment type="caution">
    <text evidence="1">The sequence shown here is derived from an EMBL/GenBank/DDBJ whole genome shotgun (WGS) entry which is preliminary data.</text>
</comment>
<sequence length="43" mass="4772">MIDATNDFNMVKNKILRVNDGNSSKAVSISILMLSRVEAFQLS</sequence>
<dbReference type="EMBL" id="VFPD01000002">
    <property type="protein sequence ID" value="TQM18737.1"/>
    <property type="molecule type" value="Genomic_DNA"/>
</dbReference>
<accession>A0A543EAY0</accession>
<proteinExistence type="predicted"/>
<keyword evidence="2" id="KW-1185">Reference proteome</keyword>
<name>A0A543EAY0_9FLAO</name>
<evidence type="ECO:0000313" key="1">
    <source>
        <dbReference type="EMBL" id="TQM18737.1"/>
    </source>
</evidence>
<organism evidence="1 2">
    <name type="scientific">Chryseobacterium aquifrigidense</name>
    <dbReference type="NCBI Taxonomy" id="558021"/>
    <lineage>
        <taxon>Bacteria</taxon>
        <taxon>Pseudomonadati</taxon>
        <taxon>Bacteroidota</taxon>
        <taxon>Flavobacteriia</taxon>
        <taxon>Flavobacteriales</taxon>
        <taxon>Weeksellaceae</taxon>
        <taxon>Chryseobacterium group</taxon>
        <taxon>Chryseobacterium</taxon>
    </lineage>
</organism>
<reference evidence="1 2" key="1">
    <citation type="submission" date="2019-06" db="EMBL/GenBank/DDBJ databases">
        <title>Sorghum-associated microbial communities from plants grown in Nebraska, USA.</title>
        <authorList>
            <person name="Schachtman D."/>
        </authorList>
    </citation>
    <scope>NUCLEOTIDE SEQUENCE [LARGE SCALE GENOMIC DNA]</scope>
    <source>
        <strain evidence="1 2">110</strain>
    </source>
</reference>
<dbReference type="AlphaFoldDB" id="A0A543EAY0"/>
<dbReference type="Proteomes" id="UP000316437">
    <property type="component" value="Unassembled WGS sequence"/>
</dbReference>
<protein>
    <submittedName>
        <fullName evidence="1">Uncharacterized protein</fullName>
    </submittedName>
</protein>
<evidence type="ECO:0000313" key="2">
    <source>
        <dbReference type="Proteomes" id="UP000316437"/>
    </source>
</evidence>